<feature type="non-terminal residue" evidence="2">
    <location>
        <position position="85"/>
    </location>
</feature>
<reference evidence="2" key="1">
    <citation type="submission" date="2021-06" db="EMBL/GenBank/DDBJ databases">
        <authorList>
            <person name="Kallberg Y."/>
            <person name="Tangrot J."/>
            <person name="Rosling A."/>
        </authorList>
    </citation>
    <scope>NUCLEOTIDE SEQUENCE</scope>
    <source>
        <strain evidence="2">UK204</strain>
    </source>
</reference>
<sequence>VSLENSCKRSSGSLRGSSYAPPFSAKNFDQKETGYQTPEQISGYKRPEETELGYQTAKKENLGHERRESSQRIQQATGTPMKMRC</sequence>
<comment type="caution">
    <text evidence="2">The sequence shown here is derived from an EMBL/GenBank/DDBJ whole genome shotgun (WGS) entry which is preliminary data.</text>
</comment>
<proteinExistence type="predicted"/>
<protein>
    <submittedName>
        <fullName evidence="2">16058_t:CDS:1</fullName>
    </submittedName>
</protein>
<evidence type="ECO:0000313" key="2">
    <source>
        <dbReference type="EMBL" id="CAG8517689.1"/>
    </source>
</evidence>
<keyword evidence="3" id="KW-1185">Reference proteome</keyword>
<dbReference type="AlphaFoldDB" id="A0A9N9A4N5"/>
<feature type="compositionally biased region" description="Polar residues" evidence="1">
    <location>
        <begin position="1"/>
        <end position="16"/>
    </location>
</feature>
<feature type="region of interest" description="Disordered" evidence="1">
    <location>
        <begin position="1"/>
        <end position="85"/>
    </location>
</feature>
<dbReference type="EMBL" id="CAJVPQ010000892">
    <property type="protein sequence ID" value="CAG8517689.1"/>
    <property type="molecule type" value="Genomic_DNA"/>
</dbReference>
<evidence type="ECO:0000256" key="1">
    <source>
        <dbReference type="SAM" id="MobiDB-lite"/>
    </source>
</evidence>
<name>A0A9N9A4N5_9GLOM</name>
<feature type="compositionally biased region" description="Basic and acidic residues" evidence="1">
    <location>
        <begin position="57"/>
        <end position="70"/>
    </location>
</feature>
<organism evidence="2 3">
    <name type="scientific">Funneliformis caledonium</name>
    <dbReference type="NCBI Taxonomy" id="1117310"/>
    <lineage>
        <taxon>Eukaryota</taxon>
        <taxon>Fungi</taxon>
        <taxon>Fungi incertae sedis</taxon>
        <taxon>Mucoromycota</taxon>
        <taxon>Glomeromycotina</taxon>
        <taxon>Glomeromycetes</taxon>
        <taxon>Glomerales</taxon>
        <taxon>Glomeraceae</taxon>
        <taxon>Funneliformis</taxon>
    </lineage>
</organism>
<dbReference type="Proteomes" id="UP000789570">
    <property type="component" value="Unassembled WGS sequence"/>
</dbReference>
<accession>A0A9N9A4N5</accession>
<gene>
    <name evidence="2" type="ORF">FCALED_LOCUS4532</name>
</gene>
<evidence type="ECO:0000313" key="3">
    <source>
        <dbReference type="Proteomes" id="UP000789570"/>
    </source>
</evidence>